<evidence type="ECO:0000256" key="2">
    <source>
        <dbReference type="ARBA" id="ARBA00022448"/>
    </source>
</evidence>
<evidence type="ECO:0000256" key="12">
    <source>
        <dbReference type="RuleBase" id="RU003357"/>
    </source>
</evidence>
<evidence type="ECO:0000313" key="16">
    <source>
        <dbReference type="EMBL" id="KGB24565.1"/>
    </source>
</evidence>
<dbReference type="InterPro" id="IPR036942">
    <property type="entry name" value="Beta-barrel_TonB_sf"/>
</dbReference>
<evidence type="ECO:0000259" key="15">
    <source>
        <dbReference type="Pfam" id="PF07715"/>
    </source>
</evidence>
<reference evidence="16 17" key="1">
    <citation type="submission" date="2014-06" db="EMBL/GenBank/DDBJ databases">
        <title>Functional and comparative genomic analyses of the Drosophila gut microbiota identify candidate symbiosis factors.</title>
        <authorList>
            <person name="Newell P.D."/>
            <person name="Chaston J.M."/>
            <person name="Douglas A.E."/>
        </authorList>
    </citation>
    <scope>NUCLEOTIDE SEQUENCE [LARGE SCALE GENOMIC DNA]</scope>
    <source>
        <strain evidence="16 17">DmCS_006</strain>
    </source>
</reference>
<evidence type="ECO:0000313" key="17">
    <source>
        <dbReference type="Proteomes" id="UP000029448"/>
    </source>
</evidence>
<evidence type="ECO:0000256" key="4">
    <source>
        <dbReference type="ARBA" id="ARBA00022496"/>
    </source>
</evidence>
<feature type="region of interest" description="Disordered" evidence="13">
    <location>
        <begin position="43"/>
        <end position="70"/>
    </location>
</feature>
<dbReference type="AlphaFoldDB" id="A0A094YR61"/>
<dbReference type="Pfam" id="PF00593">
    <property type="entry name" value="TonB_dep_Rec_b-barrel"/>
    <property type="match status" value="1"/>
</dbReference>
<dbReference type="PROSITE" id="PS52016">
    <property type="entry name" value="TONB_DEPENDENT_REC_3"/>
    <property type="match status" value="1"/>
</dbReference>
<keyword evidence="17" id="KW-1185">Reference proteome</keyword>
<keyword evidence="9 11" id="KW-0472">Membrane</keyword>
<evidence type="ECO:0000256" key="6">
    <source>
        <dbReference type="ARBA" id="ARBA00023004"/>
    </source>
</evidence>
<evidence type="ECO:0000256" key="10">
    <source>
        <dbReference type="ARBA" id="ARBA00023237"/>
    </source>
</evidence>
<keyword evidence="5 11" id="KW-0812">Transmembrane</keyword>
<proteinExistence type="inferred from homology"/>
<evidence type="ECO:0000256" key="7">
    <source>
        <dbReference type="ARBA" id="ARBA00023065"/>
    </source>
</evidence>
<keyword evidence="10 11" id="KW-0998">Cell outer membrane</keyword>
<dbReference type="Proteomes" id="UP000029448">
    <property type="component" value="Unassembled WGS sequence"/>
</dbReference>
<dbReference type="InterPro" id="IPR012910">
    <property type="entry name" value="Plug_dom"/>
</dbReference>
<accession>A0A094YR61</accession>
<evidence type="ECO:0000259" key="14">
    <source>
        <dbReference type="Pfam" id="PF00593"/>
    </source>
</evidence>
<dbReference type="GeneID" id="89478944"/>
<keyword evidence="6" id="KW-0408">Iron</keyword>
<evidence type="ECO:0000256" key="3">
    <source>
        <dbReference type="ARBA" id="ARBA00022452"/>
    </source>
</evidence>
<dbReference type="InterPro" id="IPR039426">
    <property type="entry name" value="TonB-dep_rcpt-like"/>
</dbReference>
<keyword evidence="16" id="KW-0675">Receptor</keyword>
<dbReference type="RefSeq" id="WP_035378833.1">
    <property type="nucleotide sequence ID" value="NZ_JACAOJ010000017.1"/>
</dbReference>
<keyword evidence="4" id="KW-0410">Iron transport</keyword>
<evidence type="ECO:0000256" key="8">
    <source>
        <dbReference type="ARBA" id="ARBA00023077"/>
    </source>
</evidence>
<dbReference type="GO" id="GO:0006826">
    <property type="term" value="P:iron ion transport"/>
    <property type="evidence" value="ECO:0007669"/>
    <property type="project" value="UniProtKB-KW"/>
</dbReference>
<feature type="domain" description="TonB-dependent receptor-like beta-barrel" evidence="14">
    <location>
        <begin position="291"/>
        <end position="738"/>
    </location>
</feature>
<keyword evidence="8 12" id="KW-0798">TonB box</keyword>
<dbReference type="STRING" id="104102.AtDm6_1085"/>
<evidence type="ECO:0000256" key="9">
    <source>
        <dbReference type="ARBA" id="ARBA00023136"/>
    </source>
</evidence>
<dbReference type="Gene3D" id="2.40.170.20">
    <property type="entry name" value="TonB-dependent receptor, beta-barrel domain"/>
    <property type="match status" value="1"/>
</dbReference>
<comment type="similarity">
    <text evidence="11 12">Belongs to the TonB-dependent receptor family.</text>
</comment>
<sequence length="773" mass="85061">MMSGRCQPSGRTGLRRKQLLLCCAVFVGAEWGHINLSSHANAQSAPAVTGKVGSVKKQTPVTKRKPAPRPRSIEGAVEDLEVRTSHRNAALHTAGAVTSIGGAEIRALNLNNPKDIAGFVPGLSAVEATSGSVPIFSIRGVGLDDFNASNMSGIGMYFDGIYSPFPVFYSGQMLDIQHVDVMKGPQGFDYGRSATGGAINYESVKPTDQFGGYLTWGYSSYATNTAKGAINGALTDRITDRFAFSYRNGDGWQKDLHNGNRYGASDLLALRNMTKFELDDKTSLLLNIHYTRNYGTPNSPQNTTTDSLMGLPVGTNGVSGSNRDATRVNVGDFPVSRRENGGGAALTLRHDFSFATLVATSAVDAYSRRIYDNFDGSRLERSDYYFRDNYFVQSQDIHLTSRTASPVRWTVGLFESFDHIDGLYKHMEKDLYELPSANFTSDYRQQNVSFGVYTNNVVKVTNKFRLIFGGRYSMDQRSYFGGTVDNDGAVSGVPMANLTHISQTRYNNRFTGKVGAEYQVTPDVLLYATISNGYKPGTYYSAAVGSQQALAYVRPENLVAYEVGAKASLFNHKLTLQGALFDYEYHNRQTLVVANTLTGVAGTLGNVPRARSRGGELQARWVTPIKGLDFNAGFSYMDGIILKAPSSVRGMSLIAPISNNTVLPFSPRFSWDAVARYQWNLSKNYVMAYQVSYTWKDNQIDGLADPNGITDKISSMGMRLALRPANSKWEASVWVDNLLNKHGNTYSFSSNDNSRVEYRQTPRWIGGDLTYNF</sequence>
<organism evidence="16 17">
    <name type="scientific">Acetobacter tropicalis</name>
    <dbReference type="NCBI Taxonomy" id="104102"/>
    <lineage>
        <taxon>Bacteria</taxon>
        <taxon>Pseudomonadati</taxon>
        <taxon>Pseudomonadota</taxon>
        <taxon>Alphaproteobacteria</taxon>
        <taxon>Acetobacterales</taxon>
        <taxon>Acetobacteraceae</taxon>
        <taxon>Acetobacter</taxon>
    </lineage>
</organism>
<protein>
    <submittedName>
        <fullName evidence="16">TonB-dependent receptor</fullName>
    </submittedName>
</protein>
<comment type="subcellular location">
    <subcellularLocation>
        <location evidence="1 11">Cell outer membrane</location>
        <topology evidence="1 11">Multi-pass membrane protein</topology>
    </subcellularLocation>
</comment>
<dbReference type="InterPro" id="IPR000531">
    <property type="entry name" value="Beta-barrel_TonB"/>
</dbReference>
<gene>
    <name evidence="16" type="ORF">AtDm6_1085</name>
</gene>
<evidence type="ECO:0000256" key="13">
    <source>
        <dbReference type="SAM" id="MobiDB-lite"/>
    </source>
</evidence>
<dbReference type="EMBL" id="JOKM01000037">
    <property type="protein sequence ID" value="KGB24565.1"/>
    <property type="molecule type" value="Genomic_DNA"/>
</dbReference>
<comment type="caution">
    <text evidence="16">The sequence shown here is derived from an EMBL/GenBank/DDBJ whole genome shotgun (WGS) entry which is preliminary data.</text>
</comment>
<dbReference type="GO" id="GO:0009279">
    <property type="term" value="C:cell outer membrane"/>
    <property type="evidence" value="ECO:0007669"/>
    <property type="project" value="UniProtKB-SubCell"/>
</dbReference>
<dbReference type="Pfam" id="PF07715">
    <property type="entry name" value="Plug"/>
    <property type="match status" value="1"/>
</dbReference>
<keyword evidence="2 11" id="KW-0813">Transport</keyword>
<keyword evidence="7" id="KW-0406">Ion transport</keyword>
<feature type="domain" description="TonB-dependent receptor plug" evidence="15">
    <location>
        <begin position="92"/>
        <end position="198"/>
    </location>
</feature>
<evidence type="ECO:0000256" key="11">
    <source>
        <dbReference type="PROSITE-ProRule" id="PRU01360"/>
    </source>
</evidence>
<dbReference type="PANTHER" id="PTHR32552:SF81">
    <property type="entry name" value="TONB-DEPENDENT OUTER MEMBRANE RECEPTOR"/>
    <property type="match status" value="1"/>
</dbReference>
<keyword evidence="3 11" id="KW-1134">Transmembrane beta strand</keyword>
<evidence type="ECO:0000256" key="1">
    <source>
        <dbReference type="ARBA" id="ARBA00004571"/>
    </source>
</evidence>
<dbReference type="PANTHER" id="PTHR32552">
    <property type="entry name" value="FERRICHROME IRON RECEPTOR-RELATED"/>
    <property type="match status" value="1"/>
</dbReference>
<name>A0A094YR61_9PROT</name>
<evidence type="ECO:0000256" key="5">
    <source>
        <dbReference type="ARBA" id="ARBA00022692"/>
    </source>
</evidence>
<dbReference type="PATRIC" id="fig|104102.7.peg.1078"/>
<dbReference type="SUPFAM" id="SSF56935">
    <property type="entry name" value="Porins"/>
    <property type="match status" value="1"/>
</dbReference>